<protein>
    <submittedName>
        <fullName evidence="3">S41 family peptidase</fullName>
    </submittedName>
</protein>
<evidence type="ECO:0000259" key="2">
    <source>
        <dbReference type="Pfam" id="PF14684"/>
    </source>
</evidence>
<accession>A0ABT6YYF1</accession>
<dbReference type="InterPro" id="IPR028204">
    <property type="entry name" value="Tricorn_C1"/>
</dbReference>
<dbReference type="SUPFAM" id="SSF50156">
    <property type="entry name" value="PDZ domain-like"/>
    <property type="match status" value="1"/>
</dbReference>
<dbReference type="Gene3D" id="2.30.42.10">
    <property type="match status" value="1"/>
</dbReference>
<dbReference type="InterPro" id="IPR029045">
    <property type="entry name" value="ClpP/crotonase-like_dom_sf"/>
</dbReference>
<gene>
    <name evidence="3" type="ORF">QM481_04885</name>
</gene>
<evidence type="ECO:0000313" key="4">
    <source>
        <dbReference type="Proteomes" id="UP001225761"/>
    </source>
</evidence>
<evidence type="ECO:0000259" key="1">
    <source>
        <dbReference type="Pfam" id="PF03572"/>
    </source>
</evidence>
<dbReference type="Gene3D" id="3.30.750.44">
    <property type="match status" value="1"/>
</dbReference>
<keyword evidence="4" id="KW-1185">Reference proteome</keyword>
<dbReference type="SUPFAM" id="SSF52096">
    <property type="entry name" value="ClpP/crotonase"/>
    <property type="match status" value="1"/>
</dbReference>
<evidence type="ECO:0000313" key="3">
    <source>
        <dbReference type="EMBL" id="MDI9873848.1"/>
    </source>
</evidence>
<dbReference type="InterPro" id="IPR005151">
    <property type="entry name" value="Tail-specific_protease"/>
</dbReference>
<comment type="caution">
    <text evidence="3">The sequence shown here is derived from an EMBL/GenBank/DDBJ whole genome shotgun (WGS) entry which is preliminary data.</text>
</comment>
<dbReference type="Pfam" id="PF03572">
    <property type="entry name" value="Peptidase_S41"/>
    <property type="match status" value="1"/>
</dbReference>
<dbReference type="Gene3D" id="3.90.226.10">
    <property type="entry name" value="2-enoyl-CoA Hydratase, Chain A, domain 1"/>
    <property type="match status" value="1"/>
</dbReference>
<dbReference type="RefSeq" id="WP_283380858.1">
    <property type="nucleotide sequence ID" value="NZ_JASHIE010000003.1"/>
</dbReference>
<dbReference type="PANTHER" id="PTHR11261:SF3">
    <property type="entry name" value="RETINOL-BINDING PROTEIN 3"/>
    <property type="match status" value="1"/>
</dbReference>
<feature type="domain" description="Tricorn protease C1" evidence="2">
    <location>
        <begin position="22"/>
        <end position="76"/>
    </location>
</feature>
<sequence length="396" mass="45575">MKPFYCLILFILSCFNTKAQSKYQKDFDTFWDTIDQHYAYLSRQQIDWNKVKELYKPQVGTINNNQDFIRLLENMLIELHNGHSSLNVNLKSSNRIVPSGQDIYVEEKLGKFLVSDIKTGSNAEKAGLKIGAEIIKFNGDSVRKQLAVFLPKFTQHYTNAMKQFALDMLFAGTHDKPRVIETIIEGHPQVIELDKKSFAEHNKPLLEVKLLSKNKAYLKINNCLWNNDLINTFDQALDSLIHFPILILDLTDTPSGGNSTVARAIMGRFIDHPMPYQQHEYDEKDFDTKRHWIEYVYPRKKIFKGKLVVMVGHWTGSMGEGMAIGFDSFKKPVVVGTKMAGLLGAIEGFNVKETNINFQIPTERLYHVNGKPRENYVPKVLTSNSERTWEFVFKVK</sequence>
<reference evidence="3 4" key="1">
    <citation type="submission" date="2023-05" db="EMBL/GenBank/DDBJ databases">
        <title>Novel species of genus Flectobacillus isolated from stream in China.</title>
        <authorList>
            <person name="Lu H."/>
        </authorList>
    </citation>
    <scope>NUCLEOTIDE SEQUENCE [LARGE SCALE GENOMIC DNA]</scope>
    <source>
        <strain evidence="3 4">LFS242W</strain>
    </source>
</reference>
<name>A0ABT6YYF1_9BACT</name>
<proteinExistence type="predicted"/>
<dbReference type="EMBL" id="JASHIE010000003">
    <property type="protein sequence ID" value="MDI9873848.1"/>
    <property type="molecule type" value="Genomic_DNA"/>
</dbReference>
<dbReference type="Pfam" id="PF14684">
    <property type="entry name" value="Tricorn_C1"/>
    <property type="match status" value="1"/>
</dbReference>
<dbReference type="Proteomes" id="UP001225761">
    <property type="component" value="Unassembled WGS sequence"/>
</dbReference>
<dbReference type="PANTHER" id="PTHR11261">
    <property type="entry name" value="INTERPHOTORECEPTOR RETINOID-BINDING PROTEIN"/>
    <property type="match status" value="1"/>
</dbReference>
<organism evidence="3 4">
    <name type="scientific">Flectobacillus rivi</name>
    <dbReference type="NCBI Taxonomy" id="2984209"/>
    <lineage>
        <taxon>Bacteria</taxon>
        <taxon>Pseudomonadati</taxon>
        <taxon>Bacteroidota</taxon>
        <taxon>Cytophagia</taxon>
        <taxon>Cytophagales</taxon>
        <taxon>Flectobacillaceae</taxon>
        <taxon>Flectobacillus</taxon>
    </lineage>
</organism>
<dbReference type="InterPro" id="IPR036034">
    <property type="entry name" value="PDZ_sf"/>
</dbReference>
<feature type="domain" description="Tail specific protease" evidence="1">
    <location>
        <begin position="216"/>
        <end position="372"/>
    </location>
</feature>